<dbReference type="AlphaFoldDB" id="A0A9Q3GKV3"/>
<proteinExistence type="predicted"/>
<protein>
    <submittedName>
        <fullName evidence="1">Uncharacterized protein</fullName>
    </submittedName>
</protein>
<keyword evidence="2" id="KW-1185">Reference proteome</keyword>
<sequence>MVEIPSFPSLYWEFLVIDTPKAEDLILGFAFLNNFNQSIDWRKGLITFNADHRYYYDPFKSSRNDASGDSRTPSFLSSVDITSVSLQQSLLSSRDEVFQESQDVEEYNSVSSVHLFHGNVDVTPSSYHDSLEEWWVAEEEPEEIESVMKVVISSYHHYLEVFHKVKAEKHPAHHSYDHHIVL</sequence>
<accession>A0A9Q3GKV3</accession>
<organism evidence="1 2">
    <name type="scientific">Austropuccinia psidii MF-1</name>
    <dbReference type="NCBI Taxonomy" id="1389203"/>
    <lineage>
        <taxon>Eukaryota</taxon>
        <taxon>Fungi</taxon>
        <taxon>Dikarya</taxon>
        <taxon>Basidiomycota</taxon>
        <taxon>Pucciniomycotina</taxon>
        <taxon>Pucciniomycetes</taxon>
        <taxon>Pucciniales</taxon>
        <taxon>Sphaerophragmiaceae</taxon>
        <taxon>Austropuccinia</taxon>
    </lineage>
</organism>
<dbReference type="Proteomes" id="UP000765509">
    <property type="component" value="Unassembled WGS sequence"/>
</dbReference>
<dbReference type="EMBL" id="AVOT02002531">
    <property type="protein sequence ID" value="MBW0470739.1"/>
    <property type="molecule type" value="Genomic_DNA"/>
</dbReference>
<reference evidence="1" key="1">
    <citation type="submission" date="2021-03" db="EMBL/GenBank/DDBJ databases">
        <title>Draft genome sequence of rust myrtle Austropuccinia psidii MF-1, a brazilian biotype.</title>
        <authorList>
            <person name="Quecine M.C."/>
            <person name="Pachon D.M.R."/>
            <person name="Bonatelli M.L."/>
            <person name="Correr F.H."/>
            <person name="Franceschini L.M."/>
            <person name="Leite T.F."/>
            <person name="Margarido G.R.A."/>
            <person name="Almeida C.A."/>
            <person name="Ferrarezi J.A."/>
            <person name="Labate C.A."/>
        </authorList>
    </citation>
    <scope>NUCLEOTIDE SEQUENCE</scope>
    <source>
        <strain evidence="1">MF-1</strain>
    </source>
</reference>
<comment type="caution">
    <text evidence="1">The sequence shown here is derived from an EMBL/GenBank/DDBJ whole genome shotgun (WGS) entry which is preliminary data.</text>
</comment>
<dbReference type="OrthoDB" id="2684341at2759"/>
<evidence type="ECO:0000313" key="2">
    <source>
        <dbReference type="Proteomes" id="UP000765509"/>
    </source>
</evidence>
<evidence type="ECO:0000313" key="1">
    <source>
        <dbReference type="EMBL" id="MBW0470739.1"/>
    </source>
</evidence>
<gene>
    <name evidence="1" type="ORF">O181_010454</name>
</gene>
<dbReference type="Gene3D" id="2.40.70.10">
    <property type="entry name" value="Acid Proteases"/>
    <property type="match status" value="1"/>
</dbReference>
<dbReference type="InterPro" id="IPR021109">
    <property type="entry name" value="Peptidase_aspartic_dom_sf"/>
</dbReference>
<name>A0A9Q3GKV3_9BASI</name>